<keyword evidence="13" id="KW-1185">Reference proteome</keyword>
<keyword evidence="9" id="KW-0807">Transducer</keyword>
<feature type="transmembrane region" description="Helical" evidence="10">
    <location>
        <begin position="303"/>
        <end position="324"/>
    </location>
</feature>
<name>A0ABN8PVN9_9CNID</name>
<dbReference type="SMART" id="SM01381">
    <property type="entry name" value="7TM_GPCR_Srsx"/>
    <property type="match status" value="1"/>
</dbReference>
<evidence type="ECO:0000256" key="1">
    <source>
        <dbReference type="ARBA" id="ARBA00004651"/>
    </source>
</evidence>
<evidence type="ECO:0000256" key="7">
    <source>
        <dbReference type="ARBA" id="ARBA00023170"/>
    </source>
</evidence>
<keyword evidence="8" id="KW-0325">Glycoprotein</keyword>
<dbReference type="InterPro" id="IPR017452">
    <property type="entry name" value="GPCR_Rhodpsn_7TM"/>
</dbReference>
<comment type="caution">
    <text evidence="12">The sequence shown here is derived from an EMBL/GenBank/DDBJ whole genome shotgun (WGS) entry which is preliminary data.</text>
</comment>
<dbReference type="PANTHER" id="PTHR24246">
    <property type="entry name" value="OLFACTORY RECEPTOR AND ADENOSINE RECEPTOR"/>
    <property type="match status" value="1"/>
</dbReference>
<dbReference type="CDD" id="cd00637">
    <property type="entry name" value="7tm_classA_rhodopsin-like"/>
    <property type="match status" value="1"/>
</dbReference>
<feature type="domain" description="G-protein coupled receptors family 1 profile" evidence="11">
    <location>
        <begin position="202"/>
        <end position="444"/>
    </location>
</feature>
<keyword evidence="6 10" id="KW-0472">Membrane</keyword>
<comment type="subcellular location">
    <subcellularLocation>
        <location evidence="1">Cell membrane</location>
        <topology evidence="1">Multi-pass membrane protein</topology>
    </subcellularLocation>
</comment>
<evidence type="ECO:0000256" key="4">
    <source>
        <dbReference type="ARBA" id="ARBA00022989"/>
    </source>
</evidence>
<evidence type="ECO:0000256" key="10">
    <source>
        <dbReference type="SAM" id="Phobius"/>
    </source>
</evidence>
<dbReference type="Gene3D" id="1.20.1070.10">
    <property type="entry name" value="Rhodopsin 7-helix transmembrane proteins"/>
    <property type="match status" value="2"/>
</dbReference>
<feature type="transmembrane region" description="Helical" evidence="10">
    <location>
        <begin position="31"/>
        <end position="55"/>
    </location>
</feature>
<keyword evidence="3 10" id="KW-0812">Transmembrane</keyword>
<protein>
    <recommendedName>
        <fullName evidence="11">G-protein coupled receptors family 1 profile domain-containing protein</fullName>
    </recommendedName>
</protein>
<dbReference type="PANTHER" id="PTHR24246:SF27">
    <property type="entry name" value="ADENOSINE RECEPTOR, ISOFORM A"/>
    <property type="match status" value="1"/>
</dbReference>
<evidence type="ECO:0000313" key="12">
    <source>
        <dbReference type="EMBL" id="CAH3151792.1"/>
    </source>
</evidence>
<evidence type="ECO:0000256" key="5">
    <source>
        <dbReference type="ARBA" id="ARBA00023040"/>
    </source>
</evidence>
<evidence type="ECO:0000256" key="9">
    <source>
        <dbReference type="ARBA" id="ARBA00023224"/>
    </source>
</evidence>
<keyword evidence="7" id="KW-0675">Receptor</keyword>
<evidence type="ECO:0000256" key="3">
    <source>
        <dbReference type="ARBA" id="ARBA00022692"/>
    </source>
</evidence>
<feature type="transmembrane region" description="Helical" evidence="10">
    <location>
        <begin position="226"/>
        <end position="250"/>
    </location>
</feature>
<sequence length="482" mass="54670">SPIIILRNSLVVLSVWKDPFKKLRSSPSNRIFVSMAIADLLVGLVVCPLMVYWSWAIFQQEKLTSVLKSFFVLTDVSSGHVLLLTVDRVFASVTPLQYRVKVTNKRVRIASVTCWAYFILFGCAFGLWGKGYIILENDEAKTDLKLSSFSCCNHANLDTLCVFAAVDYGVLGDVWLTGGNSKTISMTIFIPSMVMSPVIVCGNLLVVLSVWKDPLKKLKSLPSNRIIALMAIADFLVGVVVCPLMVYWGWAIFHNKNLTFPVLNAFSVLVDVSARHVLLLTVDRVFALVTPLQYRVNVTNRRVCIVSIACWAYFILCGCAFGLWAREDLILGIIFNLQSLCILIGILVLNLVILFAFRKHRKTIAAQAQSTANRQMMLQRERKLSKAIAIVICAFLVCFVPWFVVQFLFYFCAPCTRQLSRLMLVYTSTAALFFANSGVNPFLYAWRLPRYRDTFKYFLKNRRECCFIKKSQVENFAYETRL</sequence>
<keyword evidence="5" id="KW-0297">G-protein coupled receptor</keyword>
<dbReference type="InterPro" id="IPR000276">
    <property type="entry name" value="GPCR_Rhodpsn"/>
</dbReference>
<proteinExistence type="predicted"/>
<evidence type="ECO:0000256" key="2">
    <source>
        <dbReference type="ARBA" id="ARBA00022475"/>
    </source>
</evidence>
<feature type="transmembrane region" description="Helical" evidence="10">
    <location>
        <begin position="107"/>
        <end position="128"/>
    </location>
</feature>
<feature type="transmembrane region" description="Helical" evidence="10">
    <location>
        <begin position="387"/>
        <end position="411"/>
    </location>
</feature>
<gene>
    <name evidence="12" type="ORF">PLOB_00048746</name>
</gene>
<evidence type="ECO:0000256" key="8">
    <source>
        <dbReference type="ARBA" id="ARBA00023180"/>
    </source>
</evidence>
<accession>A0ABN8PVN9</accession>
<keyword evidence="4 10" id="KW-1133">Transmembrane helix</keyword>
<dbReference type="PROSITE" id="PS50262">
    <property type="entry name" value="G_PROTEIN_RECEP_F1_2"/>
    <property type="match status" value="2"/>
</dbReference>
<dbReference type="Proteomes" id="UP001159405">
    <property type="component" value="Unassembled WGS sequence"/>
</dbReference>
<dbReference type="Pfam" id="PF00001">
    <property type="entry name" value="7tm_1"/>
    <property type="match status" value="2"/>
</dbReference>
<evidence type="ECO:0000259" key="11">
    <source>
        <dbReference type="PROSITE" id="PS50262"/>
    </source>
</evidence>
<feature type="transmembrane region" description="Helical" evidence="10">
    <location>
        <begin position="330"/>
        <end position="357"/>
    </location>
</feature>
<dbReference type="PRINTS" id="PR00237">
    <property type="entry name" value="GPCRRHODOPSN"/>
</dbReference>
<reference evidence="12 13" key="1">
    <citation type="submission" date="2022-05" db="EMBL/GenBank/DDBJ databases">
        <authorList>
            <consortium name="Genoscope - CEA"/>
            <person name="William W."/>
        </authorList>
    </citation>
    <scope>NUCLEOTIDE SEQUENCE [LARGE SCALE GENOMIC DNA]</scope>
</reference>
<dbReference type="EMBL" id="CALNXK010000092">
    <property type="protein sequence ID" value="CAH3151792.1"/>
    <property type="molecule type" value="Genomic_DNA"/>
</dbReference>
<evidence type="ECO:0000256" key="6">
    <source>
        <dbReference type="ARBA" id="ARBA00023136"/>
    </source>
</evidence>
<evidence type="ECO:0000313" key="13">
    <source>
        <dbReference type="Proteomes" id="UP001159405"/>
    </source>
</evidence>
<dbReference type="SUPFAM" id="SSF81321">
    <property type="entry name" value="Family A G protein-coupled receptor-like"/>
    <property type="match status" value="2"/>
</dbReference>
<feature type="transmembrane region" description="Helical" evidence="10">
    <location>
        <begin position="184"/>
        <end position="206"/>
    </location>
</feature>
<keyword evidence="2" id="KW-1003">Cell membrane</keyword>
<organism evidence="12 13">
    <name type="scientific">Porites lobata</name>
    <dbReference type="NCBI Taxonomy" id="104759"/>
    <lineage>
        <taxon>Eukaryota</taxon>
        <taxon>Metazoa</taxon>
        <taxon>Cnidaria</taxon>
        <taxon>Anthozoa</taxon>
        <taxon>Hexacorallia</taxon>
        <taxon>Scleractinia</taxon>
        <taxon>Fungiina</taxon>
        <taxon>Poritidae</taxon>
        <taxon>Porites</taxon>
    </lineage>
</organism>
<feature type="domain" description="G-protein coupled receptors family 1 profile" evidence="11">
    <location>
        <begin position="7"/>
        <end position="201"/>
    </location>
</feature>
<feature type="non-terminal residue" evidence="12">
    <location>
        <position position="1"/>
    </location>
</feature>
<feature type="transmembrane region" description="Helical" evidence="10">
    <location>
        <begin position="423"/>
        <end position="446"/>
    </location>
</feature>